<comment type="caution">
    <text evidence="1">The sequence shown here is derived from an EMBL/GenBank/DDBJ whole genome shotgun (WGS) entry which is preliminary data.</text>
</comment>
<sequence>MLQCPRVEFHLSSEMGPSNHATMHKPHQEARLLIYMASSHHHIGGAPLSGIMFVKTLLHHWWPFARISENAVLLQWCIKILHINYSDSQYLQTYCREALNTQMKMVT</sequence>
<evidence type="ECO:0000313" key="1">
    <source>
        <dbReference type="EMBL" id="GBN32698.1"/>
    </source>
</evidence>
<gene>
    <name evidence="1" type="ORF">AVEN_23358_1</name>
</gene>
<protein>
    <submittedName>
        <fullName evidence="1">Uncharacterized protein</fullName>
    </submittedName>
</protein>
<proteinExistence type="predicted"/>
<dbReference type="AlphaFoldDB" id="A0A4Y2MZW9"/>
<reference evidence="1 2" key="1">
    <citation type="journal article" date="2019" name="Sci. Rep.">
        <title>Orb-weaving spider Araneus ventricosus genome elucidates the spidroin gene catalogue.</title>
        <authorList>
            <person name="Kono N."/>
            <person name="Nakamura H."/>
            <person name="Ohtoshi R."/>
            <person name="Moran D.A.P."/>
            <person name="Shinohara A."/>
            <person name="Yoshida Y."/>
            <person name="Fujiwara M."/>
            <person name="Mori M."/>
            <person name="Tomita M."/>
            <person name="Arakawa K."/>
        </authorList>
    </citation>
    <scope>NUCLEOTIDE SEQUENCE [LARGE SCALE GENOMIC DNA]</scope>
</reference>
<name>A0A4Y2MZW9_ARAVE</name>
<keyword evidence="2" id="KW-1185">Reference proteome</keyword>
<dbReference type="Proteomes" id="UP000499080">
    <property type="component" value="Unassembled WGS sequence"/>
</dbReference>
<dbReference type="EMBL" id="BGPR01008276">
    <property type="protein sequence ID" value="GBN32698.1"/>
    <property type="molecule type" value="Genomic_DNA"/>
</dbReference>
<evidence type="ECO:0000313" key="2">
    <source>
        <dbReference type="Proteomes" id="UP000499080"/>
    </source>
</evidence>
<accession>A0A4Y2MZW9</accession>
<organism evidence="1 2">
    <name type="scientific">Araneus ventricosus</name>
    <name type="common">Orbweaver spider</name>
    <name type="synonym">Epeira ventricosa</name>
    <dbReference type="NCBI Taxonomy" id="182803"/>
    <lineage>
        <taxon>Eukaryota</taxon>
        <taxon>Metazoa</taxon>
        <taxon>Ecdysozoa</taxon>
        <taxon>Arthropoda</taxon>
        <taxon>Chelicerata</taxon>
        <taxon>Arachnida</taxon>
        <taxon>Araneae</taxon>
        <taxon>Araneomorphae</taxon>
        <taxon>Entelegynae</taxon>
        <taxon>Araneoidea</taxon>
        <taxon>Araneidae</taxon>
        <taxon>Araneus</taxon>
    </lineage>
</organism>